<keyword evidence="3" id="KW-1185">Reference proteome</keyword>
<proteinExistence type="predicted"/>
<keyword evidence="1" id="KW-0812">Transmembrane</keyword>
<accession>A0ABD3U697</accession>
<keyword evidence="1" id="KW-1133">Transmembrane helix</keyword>
<sequence>MDFPCGWWVTLNILILLPTSFLVLNPRKTSDAFSTAACNSDSSVLSESILSNTFFLLTNWNCGAELWNPVTRRMSPTRYRQSPA</sequence>
<dbReference type="AlphaFoldDB" id="A0ABD3U697"/>
<keyword evidence="1" id="KW-0472">Membrane</keyword>
<evidence type="ECO:0008006" key="4">
    <source>
        <dbReference type="Google" id="ProtNLM"/>
    </source>
</evidence>
<evidence type="ECO:0000313" key="2">
    <source>
        <dbReference type="EMBL" id="KAL3843877.1"/>
    </source>
</evidence>
<dbReference type="EMBL" id="JBJXBP010000002">
    <property type="protein sequence ID" value="KAL3843877.1"/>
    <property type="molecule type" value="Genomic_DNA"/>
</dbReference>
<reference evidence="2 3" key="1">
    <citation type="submission" date="2024-12" db="EMBL/GenBank/DDBJ databases">
        <title>The unique morphological basis and parallel evolutionary history of personate flowers in Penstemon.</title>
        <authorList>
            <person name="Depatie T.H."/>
            <person name="Wessinger C.A."/>
        </authorList>
    </citation>
    <scope>NUCLEOTIDE SEQUENCE [LARGE SCALE GENOMIC DNA]</scope>
    <source>
        <strain evidence="2">WTNN_2</strain>
        <tissue evidence="2">Leaf</tissue>
    </source>
</reference>
<comment type="caution">
    <text evidence="2">The sequence shown here is derived from an EMBL/GenBank/DDBJ whole genome shotgun (WGS) entry which is preliminary data.</text>
</comment>
<feature type="transmembrane region" description="Helical" evidence="1">
    <location>
        <begin position="6"/>
        <end position="24"/>
    </location>
</feature>
<organism evidence="2 3">
    <name type="scientific">Penstemon smallii</name>
    <dbReference type="NCBI Taxonomy" id="265156"/>
    <lineage>
        <taxon>Eukaryota</taxon>
        <taxon>Viridiplantae</taxon>
        <taxon>Streptophyta</taxon>
        <taxon>Embryophyta</taxon>
        <taxon>Tracheophyta</taxon>
        <taxon>Spermatophyta</taxon>
        <taxon>Magnoliopsida</taxon>
        <taxon>eudicotyledons</taxon>
        <taxon>Gunneridae</taxon>
        <taxon>Pentapetalae</taxon>
        <taxon>asterids</taxon>
        <taxon>lamiids</taxon>
        <taxon>Lamiales</taxon>
        <taxon>Plantaginaceae</taxon>
        <taxon>Cheloneae</taxon>
        <taxon>Penstemon</taxon>
    </lineage>
</organism>
<evidence type="ECO:0000256" key="1">
    <source>
        <dbReference type="SAM" id="Phobius"/>
    </source>
</evidence>
<dbReference type="Proteomes" id="UP001634393">
    <property type="component" value="Unassembled WGS sequence"/>
</dbReference>
<evidence type="ECO:0000313" key="3">
    <source>
        <dbReference type="Proteomes" id="UP001634393"/>
    </source>
</evidence>
<name>A0ABD3U697_9LAMI</name>
<protein>
    <recommendedName>
        <fullName evidence="4">Secreted protein</fullName>
    </recommendedName>
</protein>
<gene>
    <name evidence="2" type="ORF">ACJIZ3_001280</name>
</gene>